<dbReference type="EMBL" id="PEZZ01000007">
    <property type="protein sequence ID" value="PIS05377.1"/>
    <property type="molecule type" value="Genomic_DNA"/>
</dbReference>
<keyword evidence="1" id="KW-0808">Transferase</keyword>
<evidence type="ECO:0000256" key="1">
    <source>
        <dbReference type="ARBA" id="ARBA00022679"/>
    </source>
</evidence>
<evidence type="ECO:0000259" key="3">
    <source>
        <dbReference type="PROSITE" id="PS51186"/>
    </source>
</evidence>
<dbReference type="Proteomes" id="UP000230935">
    <property type="component" value="Unassembled WGS sequence"/>
</dbReference>
<dbReference type="PANTHER" id="PTHR43877">
    <property type="entry name" value="AMINOALKYLPHOSPHONATE N-ACETYLTRANSFERASE-RELATED-RELATED"/>
    <property type="match status" value="1"/>
</dbReference>
<evidence type="ECO:0000313" key="4">
    <source>
        <dbReference type="EMBL" id="PIS05377.1"/>
    </source>
</evidence>
<dbReference type="GO" id="GO:0016747">
    <property type="term" value="F:acyltransferase activity, transferring groups other than amino-acyl groups"/>
    <property type="evidence" value="ECO:0007669"/>
    <property type="project" value="InterPro"/>
</dbReference>
<name>A0A2H0W254_9BACT</name>
<dbReference type="Pfam" id="PF00583">
    <property type="entry name" value="Acetyltransf_1"/>
    <property type="match status" value="1"/>
</dbReference>
<dbReference type="CDD" id="cd04301">
    <property type="entry name" value="NAT_SF"/>
    <property type="match status" value="1"/>
</dbReference>
<dbReference type="PROSITE" id="PS51186">
    <property type="entry name" value="GNAT"/>
    <property type="match status" value="1"/>
</dbReference>
<dbReference type="SUPFAM" id="SSF55729">
    <property type="entry name" value="Acyl-CoA N-acyltransferases (Nat)"/>
    <property type="match status" value="1"/>
</dbReference>
<sequence>MKVTIRKAKKSDATGVGKLLFSFMNIKNAAEGRRLFLNELTKGNKYLIASVGQDLIGLISYKKHGRPKHGLAELDHIVVLPKWRGQGVARKLVGVLEKELKQEYRRSGAKLRKLFLLTRYNNKLAQTFYKKVGFKVDAALKHHFYPGQDEWMFSKFFHKPKARKK</sequence>
<dbReference type="InterPro" id="IPR016181">
    <property type="entry name" value="Acyl_CoA_acyltransferase"/>
</dbReference>
<organism evidence="4 5">
    <name type="scientific">Candidatus Buchananbacteria bacterium CG10_big_fil_rev_8_21_14_0_10_42_9</name>
    <dbReference type="NCBI Taxonomy" id="1974526"/>
    <lineage>
        <taxon>Bacteria</taxon>
        <taxon>Candidatus Buchananiibacteriota</taxon>
    </lineage>
</organism>
<gene>
    <name evidence="4" type="ORF">COT81_01185</name>
</gene>
<comment type="caution">
    <text evidence="4">The sequence shown here is derived from an EMBL/GenBank/DDBJ whole genome shotgun (WGS) entry which is preliminary data.</text>
</comment>
<keyword evidence="2" id="KW-0012">Acyltransferase</keyword>
<evidence type="ECO:0000256" key="2">
    <source>
        <dbReference type="ARBA" id="ARBA00023315"/>
    </source>
</evidence>
<dbReference type="InterPro" id="IPR050832">
    <property type="entry name" value="Bact_Acetyltransf"/>
</dbReference>
<evidence type="ECO:0000313" key="5">
    <source>
        <dbReference type="Proteomes" id="UP000230935"/>
    </source>
</evidence>
<proteinExistence type="predicted"/>
<dbReference type="AlphaFoldDB" id="A0A2H0W254"/>
<reference evidence="5" key="1">
    <citation type="submission" date="2017-09" db="EMBL/GenBank/DDBJ databases">
        <title>Depth-based differentiation of microbial function through sediment-hosted aquifers and enrichment of novel symbionts in the deep terrestrial subsurface.</title>
        <authorList>
            <person name="Probst A.J."/>
            <person name="Ladd B."/>
            <person name="Jarett J.K."/>
            <person name="Geller-Mcgrath D.E."/>
            <person name="Sieber C.M.K."/>
            <person name="Emerson J.B."/>
            <person name="Anantharaman K."/>
            <person name="Thomas B.C."/>
            <person name="Malmstrom R."/>
            <person name="Stieglmeier M."/>
            <person name="Klingl A."/>
            <person name="Woyke T."/>
            <person name="Ryan C.M."/>
            <person name="Banfield J.F."/>
        </authorList>
    </citation>
    <scope>NUCLEOTIDE SEQUENCE [LARGE SCALE GENOMIC DNA]</scope>
</reference>
<protein>
    <recommendedName>
        <fullName evidence="3">N-acetyltransferase domain-containing protein</fullName>
    </recommendedName>
</protein>
<dbReference type="Gene3D" id="3.40.630.30">
    <property type="match status" value="1"/>
</dbReference>
<accession>A0A2H0W254</accession>
<dbReference type="InterPro" id="IPR000182">
    <property type="entry name" value="GNAT_dom"/>
</dbReference>
<feature type="domain" description="N-acetyltransferase" evidence="3">
    <location>
        <begin position="3"/>
        <end position="158"/>
    </location>
</feature>